<keyword evidence="3" id="KW-1185">Reference proteome</keyword>
<evidence type="ECO:0000313" key="2">
    <source>
        <dbReference type="EMBL" id="TYP90284.1"/>
    </source>
</evidence>
<dbReference type="GO" id="GO:0016787">
    <property type="term" value="F:hydrolase activity"/>
    <property type="evidence" value="ECO:0007669"/>
    <property type="project" value="UniProtKB-KW"/>
</dbReference>
<dbReference type="Pfam" id="PF00300">
    <property type="entry name" value="His_Phos_1"/>
    <property type="match status" value="1"/>
</dbReference>
<dbReference type="RefSeq" id="WP_166531085.1">
    <property type="nucleotide sequence ID" value="NZ_VNHW01000001.1"/>
</dbReference>
<dbReference type="SUPFAM" id="SSF53254">
    <property type="entry name" value="Phosphoglycerate mutase-like"/>
    <property type="match status" value="1"/>
</dbReference>
<dbReference type="Proteomes" id="UP000322499">
    <property type="component" value="Unassembled WGS sequence"/>
</dbReference>
<reference evidence="2 3" key="1">
    <citation type="submission" date="2019-07" db="EMBL/GenBank/DDBJ databases">
        <title>Genomic Encyclopedia of Archaeal and Bacterial Type Strains, Phase II (KMG-II): from individual species to whole genera.</title>
        <authorList>
            <person name="Goeker M."/>
        </authorList>
    </citation>
    <scope>NUCLEOTIDE SEQUENCE [LARGE SCALE GENOMIC DNA]</scope>
    <source>
        <strain evidence="2 3">DSM 46842</strain>
    </source>
</reference>
<proteinExistence type="predicted"/>
<dbReference type="AlphaFoldDB" id="A0A5S5D4C8"/>
<dbReference type="SMART" id="SM00855">
    <property type="entry name" value="PGAM"/>
    <property type="match status" value="1"/>
</dbReference>
<name>A0A5S5D4C8_9ACTN</name>
<dbReference type="PANTHER" id="PTHR20935:SF0">
    <property type="entry name" value="SERINE_THREONINE-PROTEIN PHOSPHATASE PGAM5, MITOCHONDRIAL"/>
    <property type="match status" value="1"/>
</dbReference>
<evidence type="ECO:0000256" key="1">
    <source>
        <dbReference type="ARBA" id="ARBA00022801"/>
    </source>
</evidence>
<dbReference type="InterPro" id="IPR051021">
    <property type="entry name" value="Mito_Ser/Thr_phosphatase"/>
</dbReference>
<protein>
    <submittedName>
        <fullName evidence="2">Broad specificity phosphatase PhoE</fullName>
    </submittedName>
</protein>
<dbReference type="InterPro" id="IPR013078">
    <property type="entry name" value="His_Pase_superF_clade-1"/>
</dbReference>
<keyword evidence="1" id="KW-0378">Hydrolase</keyword>
<dbReference type="Gene3D" id="3.40.50.1240">
    <property type="entry name" value="Phosphoglycerate mutase-like"/>
    <property type="match status" value="1"/>
</dbReference>
<accession>A0A5S5D4C8</accession>
<sequence>MPLICLVRHGQASFGADDYDVLSDLGREQASCLGEELRRRELRNPLVVSGTLRRQRDTAELLAGAAGWAVAPAPDPRLDEYDHLDLLKRYPIEAGDAAPGAAPAGESRSRQVQRLLDAALRSWIAAGDADGWPAFSAGALAAVDDVVTGLAPGQDAVIATSAGVIAAVTAALLAAPADGVVALNRAAVNVGITSVVAGAGGLSLLSFNDHAHVTGARRHLLSYR</sequence>
<dbReference type="EMBL" id="VNHW01000001">
    <property type="protein sequence ID" value="TYP90284.1"/>
    <property type="molecule type" value="Genomic_DNA"/>
</dbReference>
<comment type="caution">
    <text evidence="2">The sequence shown here is derived from an EMBL/GenBank/DDBJ whole genome shotgun (WGS) entry which is preliminary data.</text>
</comment>
<dbReference type="CDD" id="cd07067">
    <property type="entry name" value="HP_PGM_like"/>
    <property type="match status" value="1"/>
</dbReference>
<dbReference type="PANTHER" id="PTHR20935">
    <property type="entry name" value="PHOSPHOGLYCERATE MUTASE-RELATED"/>
    <property type="match status" value="1"/>
</dbReference>
<dbReference type="InterPro" id="IPR029033">
    <property type="entry name" value="His_PPase_superfam"/>
</dbReference>
<organism evidence="2 3">
    <name type="scientific">Blastococcus xanthinilyticus</name>
    <dbReference type="NCBI Taxonomy" id="1564164"/>
    <lineage>
        <taxon>Bacteria</taxon>
        <taxon>Bacillati</taxon>
        <taxon>Actinomycetota</taxon>
        <taxon>Actinomycetes</taxon>
        <taxon>Geodermatophilales</taxon>
        <taxon>Geodermatophilaceae</taxon>
        <taxon>Blastococcus</taxon>
    </lineage>
</organism>
<gene>
    <name evidence="2" type="ORF">BD833_1012</name>
</gene>
<evidence type="ECO:0000313" key="3">
    <source>
        <dbReference type="Proteomes" id="UP000322499"/>
    </source>
</evidence>